<evidence type="ECO:0000313" key="2">
    <source>
        <dbReference type="EMBL" id="KAK5701027.1"/>
    </source>
</evidence>
<proteinExistence type="predicted"/>
<organism evidence="2 3">
    <name type="scientific">Elasticomyces elasticus</name>
    <dbReference type="NCBI Taxonomy" id="574655"/>
    <lineage>
        <taxon>Eukaryota</taxon>
        <taxon>Fungi</taxon>
        <taxon>Dikarya</taxon>
        <taxon>Ascomycota</taxon>
        <taxon>Pezizomycotina</taxon>
        <taxon>Dothideomycetes</taxon>
        <taxon>Dothideomycetidae</taxon>
        <taxon>Mycosphaerellales</taxon>
        <taxon>Teratosphaeriaceae</taxon>
        <taxon>Elasticomyces</taxon>
    </lineage>
</organism>
<sequence length="273" mass="30796">MPANLDPALASRLLSQDDFERRARHTIITALEAQEIARAALPPRSSSARPVPTVPLPPMRTSMPTAAAPKPAPVKPKSRPATTFRSLAPAPRHVQVDEVQQKLCIFDLPAELRVEIYKLVLENVIIHILPLNSNRHCPHALIRTSRQIRNEVLPLIHSNCRIRANVTDFDFSGMLAWHNRIPPSQQANLAKNQDLRVVLCTTSAKTTSIELRRWLHMCADPYRPQPAWSYSGAQAQKPVANDLRRRCKRMTEDGKRAEFRRMLDAIKVHVPGL</sequence>
<dbReference type="InterPro" id="IPR038883">
    <property type="entry name" value="AN11006-like"/>
</dbReference>
<gene>
    <name evidence="2" type="ORF">LTR97_005546</name>
</gene>
<dbReference type="EMBL" id="JAVRQU010000007">
    <property type="protein sequence ID" value="KAK5701027.1"/>
    <property type="molecule type" value="Genomic_DNA"/>
</dbReference>
<dbReference type="PANTHER" id="PTHR42085:SF1">
    <property type="entry name" value="F-BOX DOMAIN-CONTAINING PROTEIN"/>
    <property type="match status" value="1"/>
</dbReference>
<dbReference type="Proteomes" id="UP001310594">
    <property type="component" value="Unassembled WGS sequence"/>
</dbReference>
<comment type="caution">
    <text evidence="2">The sequence shown here is derived from an EMBL/GenBank/DDBJ whole genome shotgun (WGS) entry which is preliminary data.</text>
</comment>
<feature type="region of interest" description="Disordered" evidence="1">
    <location>
        <begin position="41"/>
        <end position="81"/>
    </location>
</feature>
<accession>A0AAN8A3A2</accession>
<feature type="compositionally biased region" description="Low complexity" evidence="1">
    <location>
        <begin position="41"/>
        <end position="50"/>
    </location>
</feature>
<evidence type="ECO:0008006" key="4">
    <source>
        <dbReference type="Google" id="ProtNLM"/>
    </source>
</evidence>
<dbReference type="PANTHER" id="PTHR42085">
    <property type="entry name" value="F-BOX DOMAIN-CONTAINING PROTEIN"/>
    <property type="match status" value="1"/>
</dbReference>
<evidence type="ECO:0000313" key="3">
    <source>
        <dbReference type="Proteomes" id="UP001310594"/>
    </source>
</evidence>
<name>A0AAN8A3A2_9PEZI</name>
<dbReference type="AlphaFoldDB" id="A0AAN8A3A2"/>
<evidence type="ECO:0000256" key="1">
    <source>
        <dbReference type="SAM" id="MobiDB-lite"/>
    </source>
</evidence>
<reference evidence="2" key="1">
    <citation type="submission" date="2023-08" db="EMBL/GenBank/DDBJ databases">
        <title>Black Yeasts Isolated from many extreme environments.</title>
        <authorList>
            <person name="Coleine C."/>
            <person name="Stajich J.E."/>
            <person name="Selbmann L."/>
        </authorList>
    </citation>
    <scope>NUCLEOTIDE SEQUENCE</scope>
    <source>
        <strain evidence="2">CCFEE 5810</strain>
    </source>
</reference>
<protein>
    <recommendedName>
        <fullName evidence="4">F-box domain-containing protein</fullName>
    </recommendedName>
</protein>